<accession>A0A840XQC1</accession>
<dbReference type="Proteomes" id="UP000562254">
    <property type="component" value="Unassembled WGS sequence"/>
</dbReference>
<comment type="caution">
    <text evidence="4">The sequence shown here is derived from an EMBL/GenBank/DDBJ whole genome shotgun (WGS) entry which is preliminary data.</text>
</comment>
<dbReference type="Pfam" id="PF12974">
    <property type="entry name" value="Phosphonate-bd"/>
    <property type="match status" value="1"/>
</dbReference>
<dbReference type="Gene3D" id="3.40.190.10">
    <property type="entry name" value="Periplasmic binding protein-like II"/>
    <property type="match status" value="2"/>
</dbReference>
<dbReference type="CDD" id="cd01071">
    <property type="entry name" value="PBP2_PhnD_like"/>
    <property type="match status" value="1"/>
</dbReference>
<proteinExistence type="inferred from homology"/>
<dbReference type="GO" id="GO:0055085">
    <property type="term" value="P:transmembrane transport"/>
    <property type="evidence" value="ECO:0007669"/>
    <property type="project" value="InterPro"/>
</dbReference>
<dbReference type="RefSeq" id="WP_184485972.1">
    <property type="nucleotide sequence ID" value="NZ_JACIJE010000008.1"/>
</dbReference>
<dbReference type="PANTHER" id="PTHR35841:SF1">
    <property type="entry name" value="PHOSPHONATES-BINDING PERIPLASMIC PROTEIN"/>
    <property type="match status" value="1"/>
</dbReference>
<dbReference type="EMBL" id="JACIJE010000008">
    <property type="protein sequence ID" value="MBB5690765.1"/>
    <property type="molecule type" value="Genomic_DNA"/>
</dbReference>
<dbReference type="NCBIfam" id="TIGR01098">
    <property type="entry name" value="3A0109s03R"/>
    <property type="match status" value="1"/>
</dbReference>
<gene>
    <name evidence="4" type="ORF">FHS88_002905</name>
</gene>
<keyword evidence="5" id="KW-1185">Reference proteome</keyword>
<dbReference type="PANTHER" id="PTHR35841">
    <property type="entry name" value="PHOSPHONATES-BINDING PERIPLASMIC PROTEIN"/>
    <property type="match status" value="1"/>
</dbReference>
<evidence type="ECO:0000256" key="1">
    <source>
        <dbReference type="ARBA" id="ARBA00007162"/>
    </source>
</evidence>
<sequence length="304" mass="33595">MIARRAALALPALALLLPAAAAAQADWRAGLREVRFGMISVENERDAIARLQGLSAYMGRELGVPFRVFRGSDYAAVVEALRSGHAELGYLGPASYGLARRVMGERIAPIFRYLDNAGMEGYHSVMIVKADSPVQRLEDMRGRTLGFSDPNSTSGFQVPGWFLRRQGMDPATFFSRTGFTGSHEQGVMAVINGTYDAAVVAYSNDERNTFQRMAEKGMIPAGAVRVVWRSPLIPNSPIVLRMDLPEGFRRDVIAAFAAMPERDPEAFRAMSSNARGLAPARHEDYLDIMAILEENAQRRRERRS</sequence>
<organism evidence="4 5">
    <name type="scientific">Neoroseomonas alkaliterrae</name>
    <dbReference type="NCBI Taxonomy" id="1452450"/>
    <lineage>
        <taxon>Bacteria</taxon>
        <taxon>Pseudomonadati</taxon>
        <taxon>Pseudomonadota</taxon>
        <taxon>Alphaproteobacteria</taxon>
        <taxon>Acetobacterales</taxon>
        <taxon>Acetobacteraceae</taxon>
        <taxon>Neoroseomonas</taxon>
    </lineage>
</organism>
<name>A0A840XQC1_9PROT</name>
<dbReference type="InterPro" id="IPR005770">
    <property type="entry name" value="PhnD"/>
</dbReference>
<protein>
    <submittedName>
        <fullName evidence="4">Phosphonate transport system substrate-binding protein</fullName>
    </submittedName>
</protein>
<dbReference type="SUPFAM" id="SSF53850">
    <property type="entry name" value="Periplasmic binding protein-like II"/>
    <property type="match status" value="1"/>
</dbReference>
<evidence type="ECO:0000256" key="3">
    <source>
        <dbReference type="SAM" id="SignalP"/>
    </source>
</evidence>
<keyword evidence="2 3" id="KW-0732">Signal</keyword>
<evidence type="ECO:0000313" key="5">
    <source>
        <dbReference type="Proteomes" id="UP000562254"/>
    </source>
</evidence>
<feature type="signal peptide" evidence="3">
    <location>
        <begin position="1"/>
        <end position="25"/>
    </location>
</feature>
<feature type="chain" id="PRO_5032633130" evidence="3">
    <location>
        <begin position="26"/>
        <end position="304"/>
    </location>
</feature>
<dbReference type="GO" id="GO:0043190">
    <property type="term" value="C:ATP-binding cassette (ABC) transporter complex"/>
    <property type="evidence" value="ECO:0007669"/>
    <property type="project" value="InterPro"/>
</dbReference>
<comment type="similarity">
    <text evidence="1">Belongs to the phosphate/phosphite/phosphonate binding protein family.</text>
</comment>
<evidence type="ECO:0000313" key="4">
    <source>
        <dbReference type="EMBL" id="MBB5690765.1"/>
    </source>
</evidence>
<dbReference type="AlphaFoldDB" id="A0A840XQC1"/>
<reference evidence="4 5" key="1">
    <citation type="submission" date="2020-08" db="EMBL/GenBank/DDBJ databases">
        <title>Genomic Encyclopedia of Type Strains, Phase IV (KMG-IV): sequencing the most valuable type-strain genomes for metagenomic binning, comparative biology and taxonomic classification.</title>
        <authorList>
            <person name="Goeker M."/>
        </authorList>
    </citation>
    <scope>NUCLEOTIDE SEQUENCE [LARGE SCALE GENOMIC DNA]</scope>
    <source>
        <strain evidence="4 5">DSM 25895</strain>
    </source>
</reference>
<evidence type="ECO:0000256" key="2">
    <source>
        <dbReference type="ARBA" id="ARBA00022729"/>
    </source>
</evidence>